<accession>A0A226DKU3</accession>
<name>A0A226DKU3_FOLCA</name>
<gene>
    <name evidence="2" type="ORF">Fcan01_19523</name>
</gene>
<organism evidence="2 3">
    <name type="scientific">Folsomia candida</name>
    <name type="common">Springtail</name>
    <dbReference type="NCBI Taxonomy" id="158441"/>
    <lineage>
        <taxon>Eukaryota</taxon>
        <taxon>Metazoa</taxon>
        <taxon>Ecdysozoa</taxon>
        <taxon>Arthropoda</taxon>
        <taxon>Hexapoda</taxon>
        <taxon>Collembola</taxon>
        <taxon>Entomobryomorpha</taxon>
        <taxon>Isotomoidea</taxon>
        <taxon>Isotomidae</taxon>
        <taxon>Proisotominae</taxon>
        <taxon>Folsomia</taxon>
    </lineage>
</organism>
<keyword evidence="3" id="KW-1185">Reference proteome</keyword>
<proteinExistence type="predicted"/>
<feature type="transmembrane region" description="Helical" evidence="1">
    <location>
        <begin position="60"/>
        <end position="80"/>
    </location>
</feature>
<dbReference type="PANTHER" id="PTHR37159">
    <property type="entry name" value="GH11867P"/>
    <property type="match status" value="1"/>
</dbReference>
<evidence type="ECO:0000313" key="2">
    <source>
        <dbReference type="EMBL" id="OXA45464.1"/>
    </source>
</evidence>
<dbReference type="OrthoDB" id="6361347at2759"/>
<evidence type="ECO:0000313" key="3">
    <source>
        <dbReference type="Proteomes" id="UP000198287"/>
    </source>
</evidence>
<dbReference type="OMA" id="FTHIWAV"/>
<evidence type="ECO:0000256" key="1">
    <source>
        <dbReference type="SAM" id="Phobius"/>
    </source>
</evidence>
<keyword evidence="1" id="KW-1133">Transmembrane helix</keyword>
<evidence type="ECO:0008006" key="4">
    <source>
        <dbReference type="Google" id="ProtNLM"/>
    </source>
</evidence>
<dbReference type="Proteomes" id="UP000198287">
    <property type="component" value="Unassembled WGS sequence"/>
</dbReference>
<keyword evidence="1" id="KW-0812">Transmembrane</keyword>
<keyword evidence="1" id="KW-0472">Membrane</keyword>
<dbReference type="EMBL" id="LNIX01000017">
    <property type="protein sequence ID" value="OXA45464.1"/>
    <property type="molecule type" value="Genomic_DNA"/>
</dbReference>
<reference evidence="2 3" key="1">
    <citation type="submission" date="2015-12" db="EMBL/GenBank/DDBJ databases">
        <title>The genome of Folsomia candida.</title>
        <authorList>
            <person name="Faddeeva A."/>
            <person name="Derks M.F."/>
            <person name="Anvar Y."/>
            <person name="Smit S."/>
            <person name="Van Straalen N."/>
            <person name="Roelofs D."/>
        </authorList>
    </citation>
    <scope>NUCLEOTIDE SEQUENCE [LARGE SCALE GENOMIC DNA]</scope>
    <source>
        <strain evidence="2 3">VU population</strain>
        <tissue evidence="2">Whole body</tissue>
    </source>
</reference>
<dbReference type="STRING" id="158441.A0A226DKU3"/>
<dbReference type="PANTHER" id="PTHR37159:SF1">
    <property type="entry name" value="GH11867P"/>
    <property type="match status" value="1"/>
</dbReference>
<sequence length="390" mass="43830">MTTSVKQQHLSAPERTWLEEGRHLSGIQITQPSSSSPHQLPDWVDPVLLKEGQAFVQRHLFSVLFAHLVSLLFLLAYAPVRSVLLVTRRSSTPQKSKLRYASTLLHVKKWYEGDLLPADGKAPTVADIGKVCRIHAGVVSRVRQHFDDSQVKVGTEVDLDVVQIDEEAGVGQGIRDDFARYFKNVGETEQDSNNNNDTTTQDGTPEFFFEGADPIPPIISQLDMAITQFCFMGFVPLFPRTFGLPPDEDAVGVKGFLHMWALLGHLLGIRPQFNLALPENESRRALVWTSVLIPSLAECAPQTWRLWSALVQGLNSVIPFLKLEALLVFVGKRLINVDKEDCNVWSELTLTQRVSFYMLNACFTSWVKFSLGRRFFNAMVRLAIKKLAKV</sequence>
<protein>
    <recommendedName>
        <fullName evidence="4">ER-bound oxygenase mpaB/mpaB'/Rubber oxygenase catalytic domain-containing protein</fullName>
    </recommendedName>
</protein>
<comment type="caution">
    <text evidence="2">The sequence shown here is derived from an EMBL/GenBank/DDBJ whole genome shotgun (WGS) entry which is preliminary data.</text>
</comment>
<dbReference type="AlphaFoldDB" id="A0A226DKU3"/>